<gene>
    <name evidence="1" type="ORF">QVN81_10120</name>
    <name evidence="2" type="ORF">QVN84_04255</name>
</gene>
<dbReference type="AlphaFoldDB" id="A0AAW7JS98"/>
<proteinExistence type="predicted"/>
<dbReference type="Proteomes" id="UP001168478">
    <property type="component" value="Unassembled WGS sequence"/>
</dbReference>
<protein>
    <recommendedName>
        <fullName evidence="5">Lipoprotein</fullName>
    </recommendedName>
</protein>
<evidence type="ECO:0000313" key="4">
    <source>
        <dbReference type="Proteomes" id="UP001168478"/>
    </source>
</evidence>
<evidence type="ECO:0000313" key="3">
    <source>
        <dbReference type="Proteomes" id="UP001167831"/>
    </source>
</evidence>
<reference evidence="2" key="2">
    <citation type="submission" date="2023-08" db="EMBL/GenBank/DDBJ databases">
        <title>Identification and characterization of horizontal gene transfer across gut microbiota members of farm animals based on homology search.</title>
        <authorList>
            <person name="Schwarzerova J."/>
            <person name="Nykrynova M."/>
            <person name="Jureckova K."/>
            <person name="Cejkova D."/>
            <person name="Rychlik I."/>
        </authorList>
    </citation>
    <scope>NUCLEOTIDE SEQUENCE</scope>
    <source>
        <strain evidence="2">ET15</strain>
        <strain evidence="1">ET37</strain>
    </source>
</reference>
<comment type="caution">
    <text evidence="2">The sequence shown here is derived from an EMBL/GenBank/DDBJ whole genome shotgun (WGS) entry which is preliminary data.</text>
</comment>
<organism evidence="2 4">
    <name type="scientific">Leyella lascolaii</name>
    <dbReference type="NCBI Taxonomy" id="1776379"/>
    <lineage>
        <taxon>Bacteria</taxon>
        <taxon>Pseudomonadati</taxon>
        <taxon>Bacteroidota</taxon>
        <taxon>Bacteroidia</taxon>
        <taxon>Bacteroidales</taxon>
        <taxon>Prevotellaceae</taxon>
        <taxon>Leyella</taxon>
    </lineage>
</organism>
<dbReference type="RefSeq" id="WP_289825794.1">
    <property type="nucleotide sequence ID" value="NZ_JAUEIE010000011.1"/>
</dbReference>
<accession>A0AAW7JS98</accession>
<sequence>MRLAKTLSLFCAAILMTGCGSGNKEEKLVSDFLNKNLKENNISQVTFSEVDSTSHVSDSVIGIMRNDAERSGLFRSGLKYAERTKGQKLHFISVSYTTSNGKRMRHTFYLDKKADNVICIKNDDVVTMNTENKE</sequence>
<reference evidence="2" key="1">
    <citation type="submission" date="2023-06" db="EMBL/GenBank/DDBJ databases">
        <authorList>
            <person name="Zeman M."/>
            <person name="Kubasova T."/>
            <person name="Jahodarova E."/>
            <person name="Nykrynova M."/>
            <person name="Rychlik I."/>
        </authorList>
    </citation>
    <scope>NUCLEOTIDE SEQUENCE</scope>
    <source>
        <strain evidence="2">ET15</strain>
        <strain evidence="1">ET37</strain>
    </source>
</reference>
<keyword evidence="3" id="KW-1185">Reference proteome</keyword>
<name>A0AAW7JS98_9BACT</name>
<dbReference type="Proteomes" id="UP001167831">
    <property type="component" value="Unassembled WGS sequence"/>
</dbReference>
<evidence type="ECO:0000313" key="2">
    <source>
        <dbReference type="EMBL" id="MDN0024736.1"/>
    </source>
</evidence>
<dbReference type="EMBL" id="JAUEIE010000011">
    <property type="protein sequence ID" value="MDN0023373.1"/>
    <property type="molecule type" value="Genomic_DNA"/>
</dbReference>
<evidence type="ECO:0008006" key="5">
    <source>
        <dbReference type="Google" id="ProtNLM"/>
    </source>
</evidence>
<evidence type="ECO:0000313" key="1">
    <source>
        <dbReference type="EMBL" id="MDN0023373.1"/>
    </source>
</evidence>
<dbReference type="EMBL" id="JAUEIF010000002">
    <property type="protein sequence ID" value="MDN0024736.1"/>
    <property type="molecule type" value="Genomic_DNA"/>
</dbReference>
<dbReference type="PROSITE" id="PS51257">
    <property type="entry name" value="PROKAR_LIPOPROTEIN"/>
    <property type="match status" value="1"/>
</dbReference>